<evidence type="ECO:0000313" key="10">
    <source>
        <dbReference type="Proteomes" id="UP000316096"/>
    </source>
</evidence>
<dbReference type="GO" id="GO:0055085">
    <property type="term" value="P:transmembrane transport"/>
    <property type="evidence" value="ECO:0007669"/>
    <property type="project" value="InterPro"/>
</dbReference>
<keyword evidence="4 7" id="KW-0812">Transmembrane</keyword>
<evidence type="ECO:0000256" key="3">
    <source>
        <dbReference type="ARBA" id="ARBA00022475"/>
    </source>
</evidence>
<reference evidence="9 10" key="1">
    <citation type="submission" date="2019-06" db="EMBL/GenBank/DDBJ databases">
        <title>Sequencing the genomes of 1000 actinobacteria strains.</title>
        <authorList>
            <person name="Klenk H.-P."/>
        </authorList>
    </citation>
    <scope>NUCLEOTIDE SEQUENCE [LARGE SCALE GENOMIC DNA]</scope>
    <source>
        <strain evidence="9 10">DSM 102200</strain>
    </source>
</reference>
<accession>A0A543BT70</accession>
<dbReference type="EMBL" id="VFOZ01000003">
    <property type="protein sequence ID" value="TQL88021.1"/>
    <property type="molecule type" value="Genomic_DNA"/>
</dbReference>
<dbReference type="OrthoDB" id="9804439at2"/>
<dbReference type="InterPro" id="IPR035906">
    <property type="entry name" value="MetI-like_sf"/>
</dbReference>
<dbReference type="PROSITE" id="PS50928">
    <property type="entry name" value="ABC_TM1"/>
    <property type="match status" value="1"/>
</dbReference>
<comment type="similarity">
    <text evidence="7">Belongs to the binding-protein-dependent transport system permease family.</text>
</comment>
<keyword evidence="10" id="KW-1185">Reference proteome</keyword>
<evidence type="ECO:0000256" key="6">
    <source>
        <dbReference type="ARBA" id="ARBA00023136"/>
    </source>
</evidence>
<comment type="subcellular location">
    <subcellularLocation>
        <location evidence="1 7">Cell membrane</location>
        <topology evidence="1 7">Multi-pass membrane protein</topology>
    </subcellularLocation>
</comment>
<feature type="transmembrane region" description="Helical" evidence="7">
    <location>
        <begin position="276"/>
        <end position="301"/>
    </location>
</feature>
<feature type="transmembrane region" description="Helical" evidence="7">
    <location>
        <begin position="236"/>
        <end position="256"/>
    </location>
</feature>
<feature type="domain" description="ABC transmembrane type-1" evidence="8">
    <location>
        <begin position="89"/>
        <end position="300"/>
    </location>
</feature>
<evidence type="ECO:0000313" key="9">
    <source>
        <dbReference type="EMBL" id="TQL88021.1"/>
    </source>
</evidence>
<proteinExistence type="inferred from homology"/>
<dbReference type="AlphaFoldDB" id="A0A543BT70"/>
<feature type="transmembrane region" description="Helical" evidence="7">
    <location>
        <begin position="126"/>
        <end position="148"/>
    </location>
</feature>
<evidence type="ECO:0000256" key="5">
    <source>
        <dbReference type="ARBA" id="ARBA00022989"/>
    </source>
</evidence>
<dbReference type="Proteomes" id="UP000316096">
    <property type="component" value="Unassembled WGS sequence"/>
</dbReference>
<feature type="transmembrane region" description="Helical" evidence="7">
    <location>
        <begin position="89"/>
        <end position="114"/>
    </location>
</feature>
<dbReference type="SUPFAM" id="SSF161098">
    <property type="entry name" value="MetI-like"/>
    <property type="match status" value="1"/>
</dbReference>
<dbReference type="RefSeq" id="WP_141963730.1">
    <property type="nucleotide sequence ID" value="NZ_VFOZ01000003.1"/>
</dbReference>
<organism evidence="9 10">
    <name type="scientific">Actinoallomurus bryophytorum</name>
    <dbReference type="NCBI Taxonomy" id="1490222"/>
    <lineage>
        <taxon>Bacteria</taxon>
        <taxon>Bacillati</taxon>
        <taxon>Actinomycetota</taxon>
        <taxon>Actinomycetes</taxon>
        <taxon>Streptosporangiales</taxon>
        <taxon>Thermomonosporaceae</taxon>
        <taxon>Actinoallomurus</taxon>
    </lineage>
</organism>
<keyword evidence="3" id="KW-1003">Cell membrane</keyword>
<evidence type="ECO:0000256" key="1">
    <source>
        <dbReference type="ARBA" id="ARBA00004651"/>
    </source>
</evidence>
<dbReference type="PANTHER" id="PTHR43005">
    <property type="entry name" value="BLR7065 PROTEIN"/>
    <property type="match status" value="1"/>
</dbReference>
<keyword evidence="2 7" id="KW-0813">Transport</keyword>
<evidence type="ECO:0000256" key="2">
    <source>
        <dbReference type="ARBA" id="ARBA00022448"/>
    </source>
</evidence>
<evidence type="ECO:0000256" key="7">
    <source>
        <dbReference type="RuleBase" id="RU363032"/>
    </source>
</evidence>
<dbReference type="PANTHER" id="PTHR43005:SF1">
    <property type="entry name" value="SPERMIDINE_PUTRESCINE TRANSPORT SYSTEM PERMEASE PROTEIN"/>
    <property type="match status" value="1"/>
</dbReference>
<dbReference type="Gene3D" id="1.10.3720.10">
    <property type="entry name" value="MetI-like"/>
    <property type="match status" value="1"/>
</dbReference>
<evidence type="ECO:0000256" key="4">
    <source>
        <dbReference type="ARBA" id="ARBA00022692"/>
    </source>
</evidence>
<dbReference type="CDD" id="cd06261">
    <property type="entry name" value="TM_PBP2"/>
    <property type="match status" value="1"/>
</dbReference>
<dbReference type="GO" id="GO:0005886">
    <property type="term" value="C:plasma membrane"/>
    <property type="evidence" value="ECO:0007669"/>
    <property type="project" value="UniProtKB-SubCell"/>
</dbReference>
<feature type="transmembrane region" description="Helical" evidence="7">
    <location>
        <begin position="25"/>
        <end position="49"/>
    </location>
</feature>
<evidence type="ECO:0000259" key="8">
    <source>
        <dbReference type="PROSITE" id="PS50928"/>
    </source>
</evidence>
<name>A0A543BT70_9ACTN</name>
<gene>
    <name evidence="9" type="ORF">FB559_8633</name>
</gene>
<comment type="caution">
    <text evidence="9">The sequence shown here is derived from an EMBL/GenBank/DDBJ whole genome shotgun (WGS) entry which is preliminary data.</text>
</comment>
<keyword evidence="6 7" id="KW-0472">Membrane</keyword>
<dbReference type="InterPro" id="IPR000515">
    <property type="entry name" value="MetI-like"/>
</dbReference>
<feature type="transmembrane region" description="Helical" evidence="7">
    <location>
        <begin position="168"/>
        <end position="184"/>
    </location>
</feature>
<protein>
    <submittedName>
        <fullName evidence="9">Carbohydrate ABC transporter membrane protein 1 (CUT1 family)</fullName>
    </submittedName>
</protein>
<dbReference type="Pfam" id="PF00528">
    <property type="entry name" value="BPD_transp_1"/>
    <property type="match status" value="1"/>
</dbReference>
<keyword evidence="5 7" id="KW-1133">Transmembrane helix</keyword>
<sequence>MVAVGLPEPTRAAARRPRNVRGRRAAGRILPLVPALALLALFFLGPILWCVYASFTDVALTGATASTPHLVGLRNYRQMLHDPQFRQSLWLTVVFVLGSAVIGQNVGGMVLALLMKSRRRIARAVVGAIVVGAWVTPELVAGFVWYAFLSDDGTLNAILHAVGLHGKSWLYATPLLAVTLANIWRGTAFSMLVYSAALSNVPDDLLEAAAVDGASAFARLRHITLPLMRRAVMTNLMTITLQTLAVFTLIFVMTGGGPGTKTQTLPVYMYQSAFKFYQLGYGAALAIVLLAVGGVFSVVYLRMMREDV</sequence>